<proteinExistence type="predicted"/>
<reference evidence="1" key="1">
    <citation type="submission" date="2011-06" db="EMBL/GenBank/DDBJ databases">
        <title>The Genome Sequence of Fusarium oxysporum Fo47.</title>
        <authorList>
            <consortium name="The Broad Institute Genome Sequencing Platform"/>
            <person name="Ma L.-J."/>
            <person name="Gale L.R."/>
            <person name="Schwartz D.C."/>
            <person name="Zhou S."/>
            <person name="Corby-Kistler H."/>
            <person name="Young S.K."/>
            <person name="Zeng Q."/>
            <person name="Gargeya S."/>
            <person name="Fitzgerald M."/>
            <person name="Haas B."/>
            <person name="Abouelleil A."/>
            <person name="Alvarado L."/>
            <person name="Arachchi H.M."/>
            <person name="Berlin A."/>
            <person name="Brown A."/>
            <person name="Chapman S.B."/>
            <person name="Chen Z."/>
            <person name="Dunbar C."/>
            <person name="Freedman E."/>
            <person name="Gearin G."/>
            <person name="Gellesch M."/>
            <person name="Goldberg J."/>
            <person name="Griggs A."/>
            <person name="Gujja S."/>
            <person name="Heiman D."/>
            <person name="Howarth C."/>
            <person name="Larson L."/>
            <person name="Lui A."/>
            <person name="MacDonald P.J.P."/>
            <person name="Mehta T."/>
            <person name="Montmayeur A."/>
            <person name="Murphy C."/>
            <person name="Neiman D."/>
            <person name="Pearson M."/>
            <person name="Priest M."/>
            <person name="Roberts A."/>
            <person name="Saif S."/>
            <person name="Shea T."/>
            <person name="Shenoy N."/>
            <person name="Sisk P."/>
            <person name="Stolte C."/>
            <person name="Sykes S."/>
            <person name="Wortman J."/>
            <person name="Nusbaum C."/>
            <person name="Birren B."/>
        </authorList>
    </citation>
    <scope>NUCLEOTIDE SEQUENCE [LARGE SCALE GENOMIC DNA]</scope>
    <source>
        <strain evidence="1">Fo47</strain>
    </source>
</reference>
<gene>
    <name evidence="1" type="ORF">FOZG_00176</name>
</gene>
<organism evidence="1">
    <name type="scientific">Fusarium oxysporum Fo47</name>
    <dbReference type="NCBI Taxonomy" id="660027"/>
    <lineage>
        <taxon>Eukaryota</taxon>
        <taxon>Fungi</taxon>
        <taxon>Dikarya</taxon>
        <taxon>Ascomycota</taxon>
        <taxon>Pezizomycotina</taxon>
        <taxon>Sordariomycetes</taxon>
        <taxon>Hypocreomycetidae</taxon>
        <taxon>Hypocreales</taxon>
        <taxon>Nectriaceae</taxon>
        <taxon>Fusarium</taxon>
        <taxon>Fusarium oxysporum species complex</taxon>
    </lineage>
</organism>
<dbReference type="VEuPathDB" id="FungiDB:FOZG_00176"/>
<sequence length="34" mass="3735">MEVPGVKLQGALKEAASMTPEELPLRSHQTLLYP</sequence>
<evidence type="ECO:0000313" key="1">
    <source>
        <dbReference type="EMBL" id="EWZ49211.1"/>
    </source>
</evidence>
<dbReference type="Proteomes" id="UP000030766">
    <property type="component" value="Unassembled WGS sequence"/>
</dbReference>
<accession>W9KXP4</accession>
<dbReference type="AlphaFoldDB" id="W9KXP4"/>
<protein>
    <submittedName>
        <fullName evidence="1">Uncharacterized protein</fullName>
    </submittedName>
</protein>
<name>W9KXP4_FUSOX</name>
<dbReference type="HOGENOM" id="CLU_3377134_0_0_1"/>
<reference evidence="1" key="2">
    <citation type="submission" date="2012-06" db="EMBL/GenBank/DDBJ databases">
        <title>Annotation of the Genome Sequence of Fusarium oxysporum Fo47.</title>
        <authorList>
            <consortium name="The Broad Institute Genomics Platform"/>
            <person name="Ma L.-J."/>
            <person name="Corby-Kistler H."/>
            <person name="Broz K."/>
            <person name="Gale L.R."/>
            <person name="Jonkers W."/>
            <person name="O'Donnell K."/>
            <person name="Ploetz R."/>
            <person name="Steinberg C."/>
            <person name="Schwartz D.C."/>
            <person name="VanEtten H."/>
            <person name="Zhou S."/>
            <person name="Young S.K."/>
            <person name="Zeng Q."/>
            <person name="Gargeya S."/>
            <person name="Fitzgerald M."/>
            <person name="Abouelleil A."/>
            <person name="Alvarado L."/>
            <person name="Chapman S.B."/>
            <person name="Gainer-Dewar J."/>
            <person name="Goldberg J."/>
            <person name="Griggs A."/>
            <person name="Gujja S."/>
            <person name="Hansen M."/>
            <person name="Howarth C."/>
            <person name="Imamovic A."/>
            <person name="Ireland A."/>
            <person name="Larimer J."/>
            <person name="McCowan C."/>
            <person name="Murphy C."/>
            <person name="Pearson M."/>
            <person name="Poon T.W."/>
            <person name="Priest M."/>
            <person name="Roberts A."/>
            <person name="Saif S."/>
            <person name="Shea T."/>
            <person name="Sykes S."/>
            <person name="Wortman J."/>
            <person name="Nusbaum C."/>
            <person name="Birren B."/>
        </authorList>
    </citation>
    <scope>NUCLEOTIDE SEQUENCE</scope>
    <source>
        <strain evidence="1">Fo47</strain>
    </source>
</reference>
<dbReference type="EMBL" id="JH717896">
    <property type="protein sequence ID" value="EWZ49211.1"/>
    <property type="molecule type" value="Genomic_DNA"/>
</dbReference>